<dbReference type="InterPro" id="IPR023213">
    <property type="entry name" value="CAT-like_dom_sf"/>
</dbReference>
<dbReference type="FunFam" id="3.40.50.12780:FF:000012">
    <property type="entry name" value="Non-ribosomal peptide synthetase"/>
    <property type="match status" value="1"/>
</dbReference>
<dbReference type="AlphaFoldDB" id="A0A4R0H6E0"/>
<dbReference type="InterPro" id="IPR025110">
    <property type="entry name" value="AMP-bd_C"/>
</dbReference>
<keyword evidence="2" id="KW-0596">Phosphopantetheine</keyword>
<accession>A0A4R0H6E0</accession>
<keyword evidence="6" id="KW-1185">Reference proteome</keyword>
<dbReference type="InterPro" id="IPR020845">
    <property type="entry name" value="AMP-binding_CS"/>
</dbReference>
<dbReference type="Gene3D" id="3.40.50.12780">
    <property type="entry name" value="N-terminal domain of ligase-like"/>
    <property type="match status" value="1"/>
</dbReference>
<dbReference type="Pfam" id="PF00550">
    <property type="entry name" value="PP-binding"/>
    <property type="match status" value="1"/>
</dbReference>
<dbReference type="GO" id="GO:0043041">
    <property type="term" value="P:amino acid activation for nonribosomal peptide biosynthetic process"/>
    <property type="evidence" value="ECO:0007669"/>
    <property type="project" value="TreeGrafter"/>
</dbReference>
<dbReference type="SUPFAM" id="SSF56801">
    <property type="entry name" value="Acetyl-CoA synthetase-like"/>
    <property type="match status" value="1"/>
</dbReference>
<dbReference type="InterPro" id="IPR001242">
    <property type="entry name" value="Condensation_dom"/>
</dbReference>
<name>A0A4R0H6E0_9ACTN</name>
<dbReference type="Gene3D" id="3.30.559.10">
    <property type="entry name" value="Chloramphenicol acetyltransferase-like domain"/>
    <property type="match status" value="1"/>
</dbReference>
<dbReference type="PANTHER" id="PTHR45527">
    <property type="entry name" value="NONRIBOSOMAL PEPTIDE SYNTHETASE"/>
    <property type="match status" value="1"/>
</dbReference>
<dbReference type="InterPro" id="IPR036736">
    <property type="entry name" value="ACP-like_sf"/>
</dbReference>
<dbReference type="Gene3D" id="3.30.559.30">
    <property type="entry name" value="Nonribosomal peptide synthetase, condensation domain"/>
    <property type="match status" value="1"/>
</dbReference>
<dbReference type="InterPro" id="IPR009081">
    <property type="entry name" value="PP-bd_ACP"/>
</dbReference>
<organism evidence="5 6">
    <name type="scientific">Kribbella soli</name>
    <dbReference type="NCBI Taxonomy" id="1124743"/>
    <lineage>
        <taxon>Bacteria</taxon>
        <taxon>Bacillati</taxon>
        <taxon>Actinomycetota</taxon>
        <taxon>Actinomycetes</taxon>
        <taxon>Propionibacteriales</taxon>
        <taxon>Kribbellaceae</taxon>
        <taxon>Kribbella</taxon>
    </lineage>
</organism>
<dbReference type="NCBIfam" id="TIGR01733">
    <property type="entry name" value="AA-adenyl-dom"/>
    <property type="match status" value="1"/>
</dbReference>
<reference evidence="5 6" key="1">
    <citation type="submission" date="2019-02" db="EMBL/GenBank/DDBJ databases">
        <title>Kribbella capetownensis sp. nov. and Kribbella speibonae sp. nov., isolated from soil.</title>
        <authorList>
            <person name="Curtis S.M."/>
            <person name="Norton I."/>
            <person name="Everest G.J."/>
            <person name="Meyers P.R."/>
        </authorList>
    </citation>
    <scope>NUCLEOTIDE SEQUENCE [LARGE SCALE GENOMIC DNA]</scope>
    <source>
        <strain evidence="5 6">KCTC 29219</strain>
    </source>
</reference>
<dbReference type="Pfam" id="PF00501">
    <property type="entry name" value="AMP-binding"/>
    <property type="match status" value="1"/>
</dbReference>
<dbReference type="FunFam" id="2.30.38.10:FF:000001">
    <property type="entry name" value="Non-ribosomal peptide synthetase PvdI"/>
    <property type="match status" value="1"/>
</dbReference>
<feature type="domain" description="Carrier" evidence="4">
    <location>
        <begin position="953"/>
        <end position="1028"/>
    </location>
</feature>
<dbReference type="PROSITE" id="PS50075">
    <property type="entry name" value="CARRIER"/>
    <property type="match status" value="1"/>
</dbReference>
<dbReference type="GO" id="GO:0003824">
    <property type="term" value="F:catalytic activity"/>
    <property type="evidence" value="ECO:0007669"/>
    <property type="project" value="InterPro"/>
</dbReference>
<dbReference type="Pfam" id="PF00668">
    <property type="entry name" value="Condensation"/>
    <property type="match status" value="1"/>
</dbReference>
<dbReference type="SUPFAM" id="SSF52777">
    <property type="entry name" value="CoA-dependent acyltransferases"/>
    <property type="match status" value="2"/>
</dbReference>
<dbReference type="GO" id="GO:0044550">
    <property type="term" value="P:secondary metabolite biosynthetic process"/>
    <property type="evidence" value="ECO:0007669"/>
    <property type="project" value="TreeGrafter"/>
</dbReference>
<dbReference type="EMBL" id="SJJZ01000003">
    <property type="protein sequence ID" value="TCC06307.1"/>
    <property type="molecule type" value="Genomic_DNA"/>
</dbReference>
<dbReference type="SMART" id="SM00823">
    <property type="entry name" value="PKS_PP"/>
    <property type="match status" value="1"/>
</dbReference>
<dbReference type="CDD" id="cd05930">
    <property type="entry name" value="A_NRPS"/>
    <property type="match status" value="1"/>
</dbReference>
<proteinExistence type="predicted"/>
<dbReference type="InterPro" id="IPR042099">
    <property type="entry name" value="ANL_N_sf"/>
</dbReference>
<evidence type="ECO:0000313" key="5">
    <source>
        <dbReference type="EMBL" id="TCC06307.1"/>
    </source>
</evidence>
<dbReference type="InterPro" id="IPR006162">
    <property type="entry name" value="Ppantetheine_attach_site"/>
</dbReference>
<dbReference type="SUPFAM" id="SSF47336">
    <property type="entry name" value="ACP-like"/>
    <property type="match status" value="1"/>
</dbReference>
<dbReference type="PROSITE" id="PS00012">
    <property type="entry name" value="PHOSPHOPANTETHEINE"/>
    <property type="match status" value="1"/>
</dbReference>
<dbReference type="PROSITE" id="PS00455">
    <property type="entry name" value="AMP_BINDING"/>
    <property type="match status" value="1"/>
</dbReference>
<dbReference type="Gene3D" id="1.10.1200.10">
    <property type="entry name" value="ACP-like"/>
    <property type="match status" value="1"/>
</dbReference>
<dbReference type="RefSeq" id="WP_131343663.1">
    <property type="nucleotide sequence ID" value="NZ_SJJZ01000003.1"/>
</dbReference>
<evidence type="ECO:0000313" key="6">
    <source>
        <dbReference type="Proteomes" id="UP000292346"/>
    </source>
</evidence>
<evidence type="ECO:0000256" key="1">
    <source>
        <dbReference type="ARBA" id="ARBA00001957"/>
    </source>
</evidence>
<dbReference type="Gene3D" id="3.30.300.30">
    <property type="match status" value="1"/>
</dbReference>
<dbReference type="InterPro" id="IPR010071">
    <property type="entry name" value="AA_adenyl_dom"/>
</dbReference>
<dbReference type="InterPro" id="IPR000873">
    <property type="entry name" value="AMP-dep_synth/lig_dom"/>
</dbReference>
<dbReference type="Proteomes" id="UP000292346">
    <property type="component" value="Unassembled WGS sequence"/>
</dbReference>
<evidence type="ECO:0000256" key="3">
    <source>
        <dbReference type="ARBA" id="ARBA00022553"/>
    </source>
</evidence>
<dbReference type="InterPro" id="IPR020806">
    <property type="entry name" value="PKS_PP-bd"/>
</dbReference>
<sequence>MTTLVQAPESRLRQRVDRLPADRRERFLDVLRGGRPGLVPVGSLSPSPLQAALLAAGRPTTSTFALRVRGEVGRDLLCDAWATVVQRHDALRLRITPELQLETVDDLQVELVAASNLGEIVDDLRAEPAGPSARARLLEVSPTEYVLLFDASAVLVDRRALQVVLDDLLGQLAQVDALDDGLSALVHARRAASQLTSRRREELVTAWRSRLAGRSPIALDLGETSGAEAVWRQESAAVSASTAAALDRLSEEWAVPSSTIVLAAFAELLCRYGGLRDGVIGVVSDGRHPAQQRLVSGLADTLPLPLDLDPGMSPGDLVRHVAEHLTLAEAGAALPRPADAVGAVPPKVVFDATPALRVGAVPQIDVELLPALLDQNAGGELRLLFPGDGSVLLEHRTDIVDEETAAELLQRLQLLIDQFARTRTVGDLRTMSADDEAQLIELGSGRSRSVPPSTLQAWFADRAAQAPDAIAVSVEGEDLTYGDLNGASNRLARLLIERGVAKGDLIAVDLARGVGQVTALLAVLKAGAAFLPLDPSHPAQRRSALLDDASPAAVIGTSAGLADLDTAGVRLTVALDDVELDGLSAEDPGCESGDLAYVIYTSGSTGTPKGVQISHRAVVHFVAAISDLFDLTPADRILGYAAPTFDVSIFETFAALLNGARLVVAAPDERLDLDRLQQLLRQSRVTVTDLPPSVMALLDPTELPDLRVTFVGGEAFPGELVNRWAPGRRFFNGYGPTECTVTMVVHECFAPATGSPPIGLPIDNHLAHVLDDALRPLPYGVPGELVIGGAGLAEGYLGRPELTAEKFVADPFGRAGERLYRTGDLVRRRRDGAIVFLGRLDRQIKIRGVRIEPAEVEEMLAVLPDVTQATVDAWVDPVGQRHLVAWVARQAAGADEQELRGLLGERLPAALVPDFVVLVDRLPLTVSGKIDRAALPAPVTDVPSEITADPDRQLTETERILAAELIGPMLGRDHVPVDANFFAIGGSSLQAAQLISAIRRRFGVEAGVADFFRDATVAGLSTVVDAARAEQLDDDALLDLLEEMSEEQAERILRLGDPEVDQ</sequence>
<comment type="cofactor">
    <cofactor evidence="1">
        <name>pantetheine 4'-phosphate</name>
        <dbReference type="ChEBI" id="CHEBI:47942"/>
    </cofactor>
</comment>
<dbReference type="GO" id="GO:0031177">
    <property type="term" value="F:phosphopantetheine binding"/>
    <property type="evidence" value="ECO:0007669"/>
    <property type="project" value="InterPro"/>
</dbReference>
<dbReference type="GO" id="GO:0005737">
    <property type="term" value="C:cytoplasm"/>
    <property type="evidence" value="ECO:0007669"/>
    <property type="project" value="TreeGrafter"/>
</dbReference>
<evidence type="ECO:0000256" key="2">
    <source>
        <dbReference type="ARBA" id="ARBA00022450"/>
    </source>
</evidence>
<dbReference type="Pfam" id="PF13193">
    <property type="entry name" value="AMP-binding_C"/>
    <property type="match status" value="1"/>
</dbReference>
<dbReference type="GO" id="GO:0008610">
    <property type="term" value="P:lipid biosynthetic process"/>
    <property type="evidence" value="ECO:0007669"/>
    <property type="project" value="UniProtKB-ARBA"/>
</dbReference>
<dbReference type="InterPro" id="IPR045851">
    <property type="entry name" value="AMP-bd_C_sf"/>
</dbReference>
<gene>
    <name evidence="5" type="ORF">E0H45_30755</name>
</gene>
<keyword evidence="3" id="KW-0597">Phosphoprotein</keyword>
<comment type="caution">
    <text evidence="5">The sequence shown here is derived from an EMBL/GenBank/DDBJ whole genome shotgun (WGS) entry which is preliminary data.</text>
</comment>
<dbReference type="OrthoDB" id="9803968at2"/>
<evidence type="ECO:0000259" key="4">
    <source>
        <dbReference type="PROSITE" id="PS50075"/>
    </source>
</evidence>
<dbReference type="FunFam" id="3.40.50.980:FF:000001">
    <property type="entry name" value="Non-ribosomal peptide synthetase"/>
    <property type="match status" value="1"/>
</dbReference>
<protein>
    <submittedName>
        <fullName evidence="5">Non-ribosomal peptide synthetase</fullName>
    </submittedName>
</protein>
<dbReference type="PANTHER" id="PTHR45527:SF1">
    <property type="entry name" value="FATTY ACID SYNTHASE"/>
    <property type="match status" value="1"/>
</dbReference>